<accession>A0A0E2LRM9</accession>
<evidence type="ECO:0000313" key="2">
    <source>
        <dbReference type="Proteomes" id="UP000016630"/>
    </source>
</evidence>
<comment type="caution">
    <text evidence="1">The sequence shown here is derived from an EMBL/GenBank/DDBJ whole genome shotgun (WGS) entry which is preliminary data.</text>
</comment>
<proteinExistence type="predicted"/>
<sequence length="58" mass="6710">MLYSFYSSIGQRYIICHNMIVCRLVSRHIHDRPLYSRSRATCAEKGPEVGEVNLILVL</sequence>
<organism evidence="1 2">
    <name type="scientific">Porphyromonas gingivalis F0570</name>
    <dbReference type="NCBI Taxonomy" id="1227271"/>
    <lineage>
        <taxon>Bacteria</taxon>
        <taxon>Pseudomonadati</taxon>
        <taxon>Bacteroidota</taxon>
        <taxon>Bacteroidia</taxon>
        <taxon>Bacteroidales</taxon>
        <taxon>Porphyromonadaceae</taxon>
        <taxon>Porphyromonas</taxon>
    </lineage>
</organism>
<protein>
    <submittedName>
        <fullName evidence="1">Uncharacterized protein</fullName>
    </submittedName>
</protein>
<dbReference type="AlphaFoldDB" id="A0A0E2LRM9"/>
<dbReference type="EMBL" id="AWUW01000058">
    <property type="protein sequence ID" value="ERJ67181.1"/>
    <property type="molecule type" value="Genomic_DNA"/>
</dbReference>
<dbReference type="HOGENOM" id="CLU_2975416_0_0_10"/>
<reference evidence="1 2" key="1">
    <citation type="submission" date="2013-06" db="EMBL/GenBank/DDBJ databases">
        <authorList>
            <person name="Weinstock G."/>
            <person name="Sodergren E."/>
            <person name="Lobos E.A."/>
            <person name="Fulton L."/>
            <person name="Fulton R."/>
            <person name="Courtney L."/>
            <person name="Fronick C."/>
            <person name="O'Laughlin M."/>
            <person name="Godfrey J."/>
            <person name="Wilson R.M."/>
            <person name="Miner T."/>
            <person name="Farmer C."/>
            <person name="Delehaunty K."/>
            <person name="Cordes M."/>
            <person name="Minx P."/>
            <person name="Tomlinson C."/>
            <person name="Chen J."/>
            <person name="Wollam A."/>
            <person name="Pepin K.H."/>
            <person name="Bhonagiri V."/>
            <person name="Zhang X."/>
            <person name="Warren W."/>
            <person name="Mitreva M."/>
            <person name="Mardis E.R."/>
            <person name="Wilson R.K."/>
        </authorList>
    </citation>
    <scope>NUCLEOTIDE SEQUENCE [LARGE SCALE GENOMIC DNA]</scope>
    <source>
        <strain evidence="1 2">F0570</strain>
    </source>
</reference>
<gene>
    <name evidence="1" type="ORF">HMPREF1555_00851</name>
</gene>
<evidence type="ECO:0000313" key="1">
    <source>
        <dbReference type="EMBL" id="ERJ67181.1"/>
    </source>
</evidence>
<dbReference type="Proteomes" id="UP000016630">
    <property type="component" value="Unassembled WGS sequence"/>
</dbReference>
<name>A0A0E2LRM9_PORGN</name>